<evidence type="ECO:0000256" key="2">
    <source>
        <dbReference type="SAM" id="Phobius"/>
    </source>
</evidence>
<organism evidence="3 4">
    <name type="scientific">Paraburkholderia silviterrae</name>
    <dbReference type="NCBI Taxonomy" id="2528715"/>
    <lineage>
        <taxon>Bacteria</taxon>
        <taxon>Pseudomonadati</taxon>
        <taxon>Pseudomonadota</taxon>
        <taxon>Betaproteobacteria</taxon>
        <taxon>Burkholderiales</taxon>
        <taxon>Burkholderiaceae</taxon>
        <taxon>Paraburkholderia</taxon>
    </lineage>
</organism>
<dbReference type="Proteomes" id="UP000295722">
    <property type="component" value="Unassembled WGS sequence"/>
</dbReference>
<evidence type="ECO:0000313" key="3">
    <source>
        <dbReference type="EMBL" id="TDG21409.1"/>
    </source>
</evidence>
<feature type="compositionally biased region" description="Low complexity" evidence="1">
    <location>
        <begin position="151"/>
        <end position="178"/>
    </location>
</feature>
<keyword evidence="2" id="KW-0472">Membrane</keyword>
<comment type="caution">
    <text evidence="3">The sequence shown here is derived from an EMBL/GenBank/DDBJ whole genome shotgun (WGS) entry which is preliminary data.</text>
</comment>
<dbReference type="EMBL" id="SMRP01000011">
    <property type="protein sequence ID" value="TDG21409.1"/>
    <property type="molecule type" value="Genomic_DNA"/>
</dbReference>
<keyword evidence="2" id="KW-1133">Transmembrane helix</keyword>
<feature type="region of interest" description="Disordered" evidence="1">
    <location>
        <begin position="151"/>
        <end position="211"/>
    </location>
</feature>
<gene>
    <name evidence="3" type="ORF">EYW47_21235</name>
</gene>
<feature type="compositionally biased region" description="Low complexity" evidence="1">
    <location>
        <begin position="186"/>
        <end position="204"/>
    </location>
</feature>
<proteinExistence type="predicted"/>
<keyword evidence="4" id="KW-1185">Reference proteome</keyword>
<keyword evidence="2" id="KW-0812">Transmembrane</keyword>
<dbReference type="AlphaFoldDB" id="A0A4R5M5T5"/>
<evidence type="ECO:0000313" key="4">
    <source>
        <dbReference type="Proteomes" id="UP000295722"/>
    </source>
</evidence>
<reference evidence="3 4" key="1">
    <citation type="submission" date="2019-03" db="EMBL/GenBank/DDBJ databases">
        <title>Paraburkholderia sp. 4M-K11, isolated from subtropical forest soil.</title>
        <authorList>
            <person name="Gao Z.-H."/>
            <person name="Qiu L.-H."/>
        </authorList>
    </citation>
    <scope>NUCLEOTIDE SEQUENCE [LARGE SCALE GENOMIC DNA]</scope>
    <source>
        <strain evidence="3 4">4M-K11</strain>
    </source>
</reference>
<dbReference type="OrthoDB" id="10003487at2"/>
<accession>A0A4R5M5T5</accession>
<protein>
    <submittedName>
        <fullName evidence="3">Uncharacterized protein</fullName>
    </submittedName>
</protein>
<feature type="transmembrane region" description="Helical" evidence="2">
    <location>
        <begin position="82"/>
        <end position="108"/>
    </location>
</feature>
<sequence>MHGAANEPAAVPLPASGVSYAATSTTGNPARMISVVHAADVDAALHGFVPEHAASLGAERAMAALPTEIVAAMAAQTRRTKWLLTAAVAALVVTAGVAIAQTLLLASLSADTAAQQQRFDVLMQNQQAALDSVAARLAAPATAAVAPMPQPAAAATGAGPAQPAATPQRRAARVTKAPKSPEKSASRAASSSSSKSHPQHAAPSRQAASKS</sequence>
<name>A0A4R5M5T5_9BURK</name>
<evidence type="ECO:0000256" key="1">
    <source>
        <dbReference type="SAM" id="MobiDB-lite"/>
    </source>
</evidence>